<protein>
    <submittedName>
        <fullName evidence="1">Uncharacterized protein</fullName>
    </submittedName>
</protein>
<organism evidence="1 2">
    <name type="scientific">Amphilophus citrinellus</name>
    <name type="common">Midas cichlid</name>
    <name type="synonym">Cichlasoma citrinellum</name>
    <dbReference type="NCBI Taxonomy" id="61819"/>
    <lineage>
        <taxon>Eukaryota</taxon>
        <taxon>Metazoa</taxon>
        <taxon>Chordata</taxon>
        <taxon>Craniata</taxon>
        <taxon>Vertebrata</taxon>
        <taxon>Euteleostomi</taxon>
        <taxon>Actinopterygii</taxon>
        <taxon>Neopterygii</taxon>
        <taxon>Teleostei</taxon>
        <taxon>Neoteleostei</taxon>
        <taxon>Acanthomorphata</taxon>
        <taxon>Ovalentaria</taxon>
        <taxon>Cichlomorphae</taxon>
        <taxon>Cichliformes</taxon>
        <taxon>Cichlidae</taxon>
        <taxon>New World cichlids</taxon>
        <taxon>Cichlasomatinae</taxon>
        <taxon>Heroini</taxon>
        <taxon>Amphilophus</taxon>
    </lineage>
</organism>
<name>A0A3Q0T862_AMPCI</name>
<dbReference type="AlphaFoldDB" id="A0A3Q0T862"/>
<accession>A0A3Q0T862</accession>
<evidence type="ECO:0000313" key="1">
    <source>
        <dbReference type="Ensembl" id="ENSACIP00000030250.1"/>
    </source>
</evidence>
<evidence type="ECO:0000313" key="2">
    <source>
        <dbReference type="Proteomes" id="UP000261340"/>
    </source>
</evidence>
<sequence length="18" mass="1980">GYFDYWGKGTQVSVTSGK</sequence>
<dbReference type="Ensembl" id="ENSACIT00000031042.1">
    <property type="protein sequence ID" value="ENSACIP00000030250.1"/>
    <property type="gene ID" value="ENSACIG00000023414.1"/>
</dbReference>
<dbReference type="Proteomes" id="UP000261340">
    <property type="component" value="Unplaced"/>
</dbReference>
<reference evidence="1" key="2">
    <citation type="submission" date="2025-09" db="UniProtKB">
        <authorList>
            <consortium name="Ensembl"/>
        </authorList>
    </citation>
    <scope>IDENTIFICATION</scope>
</reference>
<keyword evidence="2" id="KW-1185">Reference proteome</keyword>
<reference evidence="1" key="1">
    <citation type="submission" date="2025-08" db="UniProtKB">
        <authorList>
            <consortium name="Ensembl"/>
        </authorList>
    </citation>
    <scope>IDENTIFICATION</scope>
</reference>
<proteinExistence type="predicted"/>